<evidence type="ECO:0000256" key="1">
    <source>
        <dbReference type="PIRNR" id="PIRNR006221"/>
    </source>
</evidence>
<protein>
    <submittedName>
        <fullName evidence="2">Fructosamine-3-kinase</fullName>
    </submittedName>
</protein>
<keyword evidence="3" id="KW-1185">Reference proteome</keyword>
<proteinExistence type="inferred from homology"/>
<dbReference type="InterPro" id="IPR016477">
    <property type="entry name" value="Fructo-/Ketosamine-3-kinase"/>
</dbReference>
<dbReference type="EMBL" id="AZEC01000025">
    <property type="protein sequence ID" value="KRL08406.1"/>
    <property type="molecule type" value="Genomic_DNA"/>
</dbReference>
<dbReference type="PIRSF" id="PIRSF006221">
    <property type="entry name" value="Ketosamine-3-kinase"/>
    <property type="match status" value="1"/>
</dbReference>
<dbReference type="Gene3D" id="3.30.200.20">
    <property type="entry name" value="Phosphorylase Kinase, domain 1"/>
    <property type="match status" value="1"/>
</dbReference>
<name>A0A0R1MKJ1_9LACO</name>
<evidence type="ECO:0000313" key="3">
    <source>
        <dbReference type="Proteomes" id="UP000051330"/>
    </source>
</evidence>
<comment type="similarity">
    <text evidence="1">Belongs to the fructosamine kinase family.</text>
</comment>
<dbReference type="PANTHER" id="PTHR12149:SF8">
    <property type="entry name" value="PROTEIN-RIBULOSAMINE 3-KINASE"/>
    <property type="match status" value="1"/>
</dbReference>
<gene>
    <name evidence="2" type="ORF">FD09_GL001675</name>
</gene>
<organism evidence="2 3">
    <name type="scientific">Schleiferilactobacillus perolens DSM 12744</name>
    <dbReference type="NCBI Taxonomy" id="1423792"/>
    <lineage>
        <taxon>Bacteria</taxon>
        <taxon>Bacillati</taxon>
        <taxon>Bacillota</taxon>
        <taxon>Bacilli</taxon>
        <taxon>Lactobacillales</taxon>
        <taxon>Lactobacillaceae</taxon>
        <taxon>Schleiferilactobacillus</taxon>
    </lineage>
</organism>
<dbReference type="InterPro" id="IPR011009">
    <property type="entry name" value="Kinase-like_dom_sf"/>
</dbReference>
<dbReference type="PATRIC" id="fig|1423792.3.peg.1699"/>
<dbReference type="PANTHER" id="PTHR12149">
    <property type="entry name" value="FRUCTOSAMINE 3 KINASE-RELATED PROTEIN"/>
    <property type="match status" value="1"/>
</dbReference>
<comment type="caution">
    <text evidence="2">The sequence shown here is derived from an EMBL/GenBank/DDBJ whole genome shotgun (WGS) entry which is preliminary data.</text>
</comment>
<dbReference type="OrthoDB" id="5291879at2"/>
<dbReference type="RefSeq" id="WP_057822489.1">
    <property type="nucleotide sequence ID" value="NZ_AZEC01000025.1"/>
</dbReference>
<dbReference type="GO" id="GO:0016301">
    <property type="term" value="F:kinase activity"/>
    <property type="evidence" value="ECO:0007669"/>
    <property type="project" value="UniProtKB-UniRule"/>
</dbReference>
<dbReference type="STRING" id="1423792.FD09_GL001675"/>
<keyword evidence="1" id="KW-0808">Transferase</keyword>
<dbReference type="Pfam" id="PF03881">
    <property type="entry name" value="Fructosamin_kin"/>
    <property type="match status" value="1"/>
</dbReference>
<sequence length="284" mass="31528">MQLQHAWLAQLPVSVQAISPVGGGDVNAAFHVTTPQGSVFLLVQPGRHQDFYAGEIGGLKMFEKAGVNAPRVIASGEINGDAYLLISYVKTGTGDQYALGQMVAKMHQFMSPTGQYGFDYPYKGGQISFSNTWTDSWSELFVDRRLGGLHDAIVQKGLWQADWQPTFDQLCDSLRSYFAQNPPQPSLLHGDLWGGNYLFNNQGEPVLIDPLALFGDRELDIGVTTVFGGFNDRFYSGYQDAYPLKAGFETRLHWYRLYYLMVHLNKFGAMYAGSVANELAAISR</sequence>
<evidence type="ECO:0000313" key="2">
    <source>
        <dbReference type="EMBL" id="KRL08406.1"/>
    </source>
</evidence>
<dbReference type="Proteomes" id="UP000051330">
    <property type="component" value="Unassembled WGS sequence"/>
</dbReference>
<accession>A0A0R1MKJ1</accession>
<dbReference type="SUPFAM" id="SSF56112">
    <property type="entry name" value="Protein kinase-like (PK-like)"/>
    <property type="match status" value="1"/>
</dbReference>
<reference evidence="2 3" key="1">
    <citation type="journal article" date="2015" name="Genome Announc.">
        <title>Expanding the biotechnology potential of lactobacilli through comparative genomics of 213 strains and associated genera.</title>
        <authorList>
            <person name="Sun Z."/>
            <person name="Harris H.M."/>
            <person name="McCann A."/>
            <person name="Guo C."/>
            <person name="Argimon S."/>
            <person name="Zhang W."/>
            <person name="Yang X."/>
            <person name="Jeffery I.B."/>
            <person name="Cooney J.C."/>
            <person name="Kagawa T.F."/>
            <person name="Liu W."/>
            <person name="Song Y."/>
            <person name="Salvetti E."/>
            <person name="Wrobel A."/>
            <person name="Rasinkangas P."/>
            <person name="Parkhill J."/>
            <person name="Rea M.C."/>
            <person name="O'Sullivan O."/>
            <person name="Ritari J."/>
            <person name="Douillard F.P."/>
            <person name="Paul Ross R."/>
            <person name="Yang R."/>
            <person name="Briner A.E."/>
            <person name="Felis G.E."/>
            <person name="de Vos W.M."/>
            <person name="Barrangou R."/>
            <person name="Klaenhammer T.R."/>
            <person name="Caufield P.W."/>
            <person name="Cui Y."/>
            <person name="Zhang H."/>
            <person name="O'Toole P.W."/>
        </authorList>
    </citation>
    <scope>NUCLEOTIDE SEQUENCE [LARGE SCALE GENOMIC DNA]</scope>
    <source>
        <strain evidence="2 3">DSM 12744</strain>
    </source>
</reference>
<keyword evidence="1 2" id="KW-0418">Kinase</keyword>
<dbReference type="AlphaFoldDB" id="A0A0R1MKJ1"/>
<dbReference type="Gene3D" id="3.90.1200.10">
    <property type="match status" value="1"/>
</dbReference>